<gene>
    <name evidence="1" type="ORF">ACOLOM_LOCUS4064</name>
</gene>
<protein>
    <submittedName>
        <fullName evidence="1">566_t:CDS:1</fullName>
    </submittedName>
</protein>
<name>A0ACA9LI95_9GLOM</name>
<comment type="caution">
    <text evidence="1">The sequence shown here is derived from an EMBL/GenBank/DDBJ whole genome shotgun (WGS) entry which is preliminary data.</text>
</comment>
<evidence type="ECO:0000313" key="1">
    <source>
        <dbReference type="EMBL" id="CAG8530805.1"/>
    </source>
</evidence>
<accession>A0ACA9LI95</accession>
<keyword evidence="2" id="KW-1185">Reference proteome</keyword>
<dbReference type="Proteomes" id="UP000789525">
    <property type="component" value="Unassembled WGS sequence"/>
</dbReference>
<reference evidence="1" key="1">
    <citation type="submission" date="2021-06" db="EMBL/GenBank/DDBJ databases">
        <authorList>
            <person name="Kallberg Y."/>
            <person name="Tangrot J."/>
            <person name="Rosling A."/>
        </authorList>
    </citation>
    <scope>NUCLEOTIDE SEQUENCE</scope>
    <source>
        <strain evidence="1">CL356</strain>
    </source>
</reference>
<evidence type="ECO:0000313" key="2">
    <source>
        <dbReference type="Proteomes" id="UP000789525"/>
    </source>
</evidence>
<organism evidence="1 2">
    <name type="scientific">Acaulospora colombiana</name>
    <dbReference type="NCBI Taxonomy" id="27376"/>
    <lineage>
        <taxon>Eukaryota</taxon>
        <taxon>Fungi</taxon>
        <taxon>Fungi incertae sedis</taxon>
        <taxon>Mucoromycota</taxon>
        <taxon>Glomeromycotina</taxon>
        <taxon>Glomeromycetes</taxon>
        <taxon>Diversisporales</taxon>
        <taxon>Acaulosporaceae</taxon>
        <taxon>Acaulospora</taxon>
    </lineage>
</organism>
<proteinExistence type="predicted"/>
<sequence length="357" mass="39102">MNGFSELQESSTNASNMFVIHFTCGIKNSSLCAKVNAALEEAGNIISSTLTLNTPINLNASFLDFCKNFGKCGGSGLVMLGGATPARTIPLQDDDGLVRLYPQALVKQFQYQHHPQFSPFDITAMFNSAGSNYWFQGDPPICPDQQDFLYVVLHEIIHGLGFASSWQDYINNVPEALTPDISISSTDDSSKCTFSFDGFLESAFDKYLVILPTGQRTSAITGELNQFASKNEKFTNVQEIYTKFKSSSQYNLALEMMNNSVTPLTLGFLPTGGTKSSDCIVLETSLHPYEQGSSVSHVSIVTYNSTSDFLMTYLAQRGQNMSSLIDSHGNYKSPIGPELLLFFNTIGLVEVESFAIV</sequence>
<dbReference type="EMBL" id="CAJVPT010006432">
    <property type="protein sequence ID" value="CAG8530805.1"/>
    <property type="molecule type" value="Genomic_DNA"/>
</dbReference>